<dbReference type="Proteomes" id="UP000095546">
    <property type="component" value="Unassembled WGS sequence"/>
</dbReference>
<dbReference type="Pfam" id="PF02562">
    <property type="entry name" value="PhoH"/>
    <property type="match status" value="1"/>
</dbReference>
<dbReference type="Gene3D" id="3.40.50.300">
    <property type="entry name" value="P-loop containing nucleotide triphosphate hydrolases"/>
    <property type="match status" value="1"/>
</dbReference>
<name>A0A173WGU8_9FIRM</name>
<dbReference type="InterPro" id="IPR051451">
    <property type="entry name" value="PhoH2-like"/>
</dbReference>
<organism evidence="8 9">
    <name type="scientific">Mitsuokella jalaludinii</name>
    <dbReference type="NCBI Taxonomy" id="187979"/>
    <lineage>
        <taxon>Bacteria</taxon>
        <taxon>Bacillati</taxon>
        <taxon>Bacillota</taxon>
        <taxon>Negativicutes</taxon>
        <taxon>Selenomonadales</taxon>
        <taxon>Selenomonadaceae</taxon>
        <taxon>Mitsuokella</taxon>
    </lineage>
</organism>
<evidence type="ECO:0000313" key="8">
    <source>
        <dbReference type="EMBL" id="CUN38604.1"/>
    </source>
</evidence>
<evidence type="ECO:0000256" key="5">
    <source>
        <dbReference type="ARBA" id="ARBA00022840"/>
    </source>
</evidence>
<evidence type="ECO:0000256" key="6">
    <source>
        <dbReference type="ARBA" id="ARBA00039970"/>
    </source>
</evidence>
<keyword evidence="4" id="KW-0547">Nucleotide-binding</keyword>
<evidence type="ECO:0000256" key="3">
    <source>
        <dbReference type="ARBA" id="ARBA00022490"/>
    </source>
</evidence>
<dbReference type="PANTHER" id="PTHR30473">
    <property type="entry name" value="PROTEIN PHOH"/>
    <property type="match status" value="1"/>
</dbReference>
<dbReference type="GO" id="GO:0005524">
    <property type="term" value="F:ATP binding"/>
    <property type="evidence" value="ECO:0007669"/>
    <property type="project" value="UniProtKB-KW"/>
</dbReference>
<dbReference type="STRING" id="187979.ERS852385_00250"/>
<sequence length="337" mass="37959">MQQALERQIVFEDHKEAYALLGDRDEFLQVFRENFDCQFISRGEQLEILGEAAEVKMAATLVEELQYLYRQGTTITMHEVRYGIGLVRGGKGEALHTLFGDTILVTARGRHVRPKTLGQRLYLDTIRHNSITFGIGPAGTGKTYLAVVMAVAALRNKEVRRIILTRPAVEAGERLGFLPGDLQDKVDPYLRPLYDALQDILGQDSYQKLMAKGIIEIAPLAYMRGRTLEDAFVILDEAQNTTDKQMKMFLTRLGFGSRMVVTGDLGQVDLPRGVASGLREASQVLKDVKGIGIVRMAPVDVIRHDVVTRIVEAYGAWEEKKKKEKEQRDKQREVRAK</sequence>
<dbReference type="SUPFAM" id="SSF52540">
    <property type="entry name" value="P-loop containing nucleoside triphosphate hydrolases"/>
    <property type="match status" value="1"/>
</dbReference>
<evidence type="ECO:0000256" key="1">
    <source>
        <dbReference type="ARBA" id="ARBA00004496"/>
    </source>
</evidence>
<evidence type="ECO:0000256" key="4">
    <source>
        <dbReference type="ARBA" id="ARBA00022741"/>
    </source>
</evidence>
<dbReference type="GeneID" id="83709645"/>
<dbReference type="EMBL" id="CYYU01000001">
    <property type="protein sequence ID" value="CUN38604.1"/>
    <property type="molecule type" value="Genomic_DNA"/>
</dbReference>
<feature type="domain" description="PhoH-like protein" evidence="7">
    <location>
        <begin position="112"/>
        <end position="314"/>
    </location>
</feature>
<dbReference type="RefSeq" id="WP_055160026.1">
    <property type="nucleotide sequence ID" value="NZ_CABIWZ010000001.1"/>
</dbReference>
<keyword evidence="5" id="KW-0067">ATP-binding</keyword>
<keyword evidence="3" id="KW-0963">Cytoplasm</keyword>
<dbReference type="InterPro" id="IPR003714">
    <property type="entry name" value="PhoH"/>
</dbReference>
<comment type="subcellular location">
    <subcellularLocation>
        <location evidence="1">Cytoplasm</location>
    </subcellularLocation>
</comment>
<evidence type="ECO:0000313" key="9">
    <source>
        <dbReference type="Proteomes" id="UP000095546"/>
    </source>
</evidence>
<protein>
    <recommendedName>
        <fullName evidence="6">PhoH-like protein</fullName>
    </recommendedName>
</protein>
<dbReference type="PANTHER" id="PTHR30473:SF1">
    <property type="entry name" value="PHOH-LIKE PROTEIN"/>
    <property type="match status" value="1"/>
</dbReference>
<dbReference type="eggNOG" id="COG1702">
    <property type="taxonomic scope" value="Bacteria"/>
</dbReference>
<evidence type="ECO:0000259" key="7">
    <source>
        <dbReference type="Pfam" id="PF02562"/>
    </source>
</evidence>
<accession>A0A173WGU8</accession>
<dbReference type="AlphaFoldDB" id="A0A173WGU8"/>
<comment type="similarity">
    <text evidence="2">Belongs to the PhoH family.</text>
</comment>
<dbReference type="InterPro" id="IPR027417">
    <property type="entry name" value="P-loop_NTPase"/>
</dbReference>
<dbReference type="FunFam" id="3.40.50.300:FF:000013">
    <property type="entry name" value="PhoH family ATPase"/>
    <property type="match status" value="1"/>
</dbReference>
<dbReference type="OrthoDB" id="9773137at2"/>
<reference evidence="8 9" key="1">
    <citation type="submission" date="2015-09" db="EMBL/GenBank/DDBJ databases">
        <authorList>
            <consortium name="Pathogen Informatics"/>
        </authorList>
    </citation>
    <scope>NUCLEOTIDE SEQUENCE [LARGE SCALE GENOMIC DNA]</scope>
    <source>
        <strain evidence="8 9">2789STDY5608828</strain>
    </source>
</reference>
<gene>
    <name evidence="8" type="primary">ybeZ</name>
    <name evidence="8" type="ORF">ERS852385_00250</name>
</gene>
<keyword evidence="9" id="KW-1185">Reference proteome</keyword>
<dbReference type="GO" id="GO:0005829">
    <property type="term" value="C:cytosol"/>
    <property type="evidence" value="ECO:0007669"/>
    <property type="project" value="TreeGrafter"/>
</dbReference>
<evidence type="ECO:0000256" key="2">
    <source>
        <dbReference type="ARBA" id="ARBA00010393"/>
    </source>
</evidence>
<proteinExistence type="inferred from homology"/>